<dbReference type="GO" id="GO:0016298">
    <property type="term" value="F:lipase activity"/>
    <property type="evidence" value="ECO:0007669"/>
    <property type="project" value="InterPro"/>
</dbReference>
<dbReference type="PANTHER" id="PTHR11610">
    <property type="entry name" value="LIPASE"/>
    <property type="match status" value="1"/>
</dbReference>
<dbReference type="Pfam" id="PF00151">
    <property type="entry name" value="Lipase"/>
    <property type="match status" value="1"/>
</dbReference>
<feature type="chain" id="PRO_5042811691" description="Lipase domain-containing protein" evidence="5">
    <location>
        <begin position="20"/>
        <end position="373"/>
    </location>
</feature>
<dbReference type="PRINTS" id="PR00821">
    <property type="entry name" value="TAGLIPASE"/>
</dbReference>
<evidence type="ECO:0000313" key="8">
    <source>
        <dbReference type="Proteomes" id="UP001378592"/>
    </source>
</evidence>
<evidence type="ECO:0000259" key="6">
    <source>
        <dbReference type="Pfam" id="PF00151"/>
    </source>
</evidence>
<feature type="signal peptide" evidence="5">
    <location>
        <begin position="1"/>
        <end position="19"/>
    </location>
</feature>
<reference evidence="7 8" key="1">
    <citation type="submission" date="2024-03" db="EMBL/GenBank/DDBJ databases">
        <title>The genome assembly and annotation of the cricket Gryllus longicercus Weissman &amp; Gray.</title>
        <authorList>
            <person name="Szrajer S."/>
            <person name="Gray D."/>
            <person name="Ylla G."/>
        </authorList>
    </citation>
    <scope>NUCLEOTIDE SEQUENCE [LARGE SCALE GENOMIC DNA]</scope>
    <source>
        <strain evidence="7">DAG 2021-001</strain>
        <tissue evidence="7">Whole body minus gut</tissue>
    </source>
</reference>
<evidence type="ECO:0000256" key="3">
    <source>
        <dbReference type="ARBA" id="ARBA00022525"/>
    </source>
</evidence>
<dbReference type="GO" id="GO:0016042">
    <property type="term" value="P:lipid catabolic process"/>
    <property type="evidence" value="ECO:0007669"/>
    <property type="project" value="TreeGrafter"/>
</dbReference>
<dbReference type="GO" id="GO:0005615">
    <property type="term" value="C:extracellular space"/>
    <property type="evidence" value="ECO:0007669"/>
    <property type="project" value="TreeGrafter"/>
</dbReference>
<name>A0AAN9V627_9ORTH</name>
<organism evidence="7 8">
    <name type="scientific">Gryllus longicercus</name>
    <dbReference type="NCBI Taxonomy" id="2509291"/>
    <lineage>
        <taxon>Eukaryota</taxon>
        <taxon>Metazoa</taxon>
        <taxon>Ecdysozoa</taxon>
        <taxon>Arthropoda</taxon>
        <taxon>Hexapoda</taxon>
        <taxon>Insecta</taxon>
        <taxon>Pterygota</taxon>
        <taxon>Neoptera</taxon>
        <taxon>Polyneoptera</taxon>
        <taxon>Orthoptera</taxon>
        <taxon>Ensifera</taxon>
        <taxon>Gryllidea</taxon>
        <taxon>Grylloidea</taxon>
        <taxon>Gryllidae</taxon>
        <taxon>Gryllinae</taxon>
        <taxon>Gryllus</taxon>
    </lineage>
</organism>
<dbReference type="InterPro" id="IPR029058">
    <property type="entry name" value="AB_hydrolase_fold"/>
</dbReference>
<dbReference type="AlphaFoldDB" id="A0AAN9V627"/>
<dbReference type="EMBL" id="JAZDUA010000457">
    <property type="protein sequence ID" value="KAK7792289.1"/>
    <property type="molecule type" value="Genomic_DNA"/>
</dbReference>
<proteinExistence type="inferred from homology"/>
<dbReference type="Gene3D" id="3.40.50.1820">
    <property type="entry name" value="alpha/beta hydrolase"/>
    <property type="match status" value="1"/>
</dbReference>
<keyword evidence="3" id="KW-0964">Secreted</keyword>
<dbReference type="InterPro" id="IPR013818">
    <property type="entry name" value="Lipase"/>
</dbReference>
<keyword evidence="5" id="KW-0732">Signal</keyword>
<evidence type="ECO:0000256" key="4">
    <source>
        <dbReference type="RuleBase" id="RU004262"/>
    </source>
</evidence>
<evidence type="ECO:0000313" key="7">
    <source>
        <dbReference type="EMBL" id="KAK7792289.1"/>
    </source>
</evidence>
<feature type="domain" description="Lipase" evidence="6">
    <location>
        <begin position="71"/>
        <end position="340"/>
    </location>
</feature>
<dbReference type="PANTHER" id="PTHR11610:SF173">
    <property type="entry name" value="LIPASE DOMAIN-CONTAINING PROTEIN-RELATED"/>
    <property type="match status" value="1"/>
</dbReference>
<dbReference type="GO" id="GO:0017171">
    <property type="term" value="F:serine hydrolase activity"/>
    <property type="evidence" value="ECO:0007669"/>
    <property type="project" value="TreeGrafter"/>
</dbReference>
<protein>
    <recommendedName>
        <fullName evidence="6">Lipase domain-containing protein</fullName>
    </recommendedName>
</protein>
<comment type="caution">
    <text evidence="7">The sequence shown here is derived from an EMBL/GenBank/DDBJ whole genome shotgun (WGS) entry which is preliminary data.</text>
</comment>
<comment type="similarity">
    <text evidence="2 4">Belongs to the AB hydrolase superfamily. Lipase family.</text>
</comment>
<accession>A0AAN9V627</accession>
<comment type="subcellular location">
    <subcellularLocation>
        <location evidence="1">Secreted</location>
    </subcellularLocation>
</comment>
<evidence type="ECO:0000256" key="2">
    <source>
        <dbReference type="ARBA" id="ARBA00010701"/>
    </source>
</evidence>
<keyword evidence="8" id="KW-1185">Reference proteome</keyword>
<evidence type="ECO:0000256" key="5">
    <source>
        <dbReference type="SAM" id="SignalP"/>
    </source>
</evidence>
<sequence>MKSVESSIIFYFCFSVVTAQLATPASTWPPLSTSATCNNSLSSELLTMFSPNAAFSNVVISSISYVNSTVICTSMADAEVALLRPTIKIYLFYGPNNTDYQVETLDNMKNLLTAGHWNFSRPATCFFPGWTKSATSPGYSLEVVDAYLANGTSNLLVVDWWAVNRMEYTRVVSVMPSVAQWLAQAFDAFCEASNVTAMTFVGHSLGAHLSGYTARRLAALAVPFLAALDPAGPLFSPVPLRCQEGVRADDAHFVMALHTDAGRFGSDAAVGSVDYYANNGTHVQPGCTPYDTQPGACAAQFLCSHTRALLLWCAAVRRPGSVVGRLCPSSSAFAAGMCSGRSTNDITAPTANWGPYYFKTNADAPYGQGIHGA</sequence>
<dbReference type="SUPFAM" id="SSF53474">
    <property type="entry name" value="alpha/beta-Hydrolases"/>
    <property type="match status" value="1"/>
</dbReference>
<evidence type="ECO:0000256" key="1">
    <source>
        <dbReference type="ARBA" id="ARBA00004613"/>
    </source>
</evidence>
<dbReference type="Proteomes" id="UP001378592">
    <property type="component" value="Unassembled WGS sequence"/>
</dbReference>
<dbReference type="InterPro" id="IPR000734">
    <property type="entry name" value="TAG_lipase"/>
</dbReference>
<gene>
    <name evidence="7" type="ORF">R5R35_004866</name>
</gene>